<reference evidence="1 2" key="2">
    <citation type="submission" date="2018-11" db="EMBL/GenBank/DDBJ databases">
        <authorList>
            <consortium name="Pathogen Informatics"/>
        </authorList>
    </citation>
    <scope>NUCLEOTIDE SEQUENCE [LARGE SCALE GENOMIC DNA]</scope>
</reference>
<gene>
    <name evidence="1" type="ORF">GPUH_LOCUS8260</name>
</gene>
<protein>
    <submittedName>
        <fullName evidence="1 3">Uncharacterized protein</fullName>
    </submittedName>
</protein>
<evidence type="ECO:0000313" key="2">
    <source>
        <dbReference type="Proteomes" id="UP000271098"/>
    </source>
</evidence>
<dbReference type="Proteomes" id="UP000271098">
    <property type="component" value="Unassembled WGS sequence"/>
</dbReference>
<sequence length="51" mass="5971">MKERRAQLRDYKWAADSIQESTSEVKHPSLPSAFSFLSFDYTTSRYLNPTI</sequence>
<dbReference type="EMBL" id="UYRT01023616">
    <property type="protein sequence ID" value="VDK61521.1"/>
    <property type="molecule type" value="Genomic_DNA"/>
</dbReference>
<dbReference type="AlphaFoldDB" id="A0A183DHS0"/>
<evidence type="ECO:0000313" key="3">
    <source>
        <dbReference type="WBParaSite" id="GPUH_0000827001-mRNA-1"/>
    </source>
</evidence>
<proteinExistence type="predicted"/>
<dbReference type="WBParaSite" id="GPUH_0000827001-mRNA-1">
    <property type="protein sequence ID" value="GPUH_0000827001-mRNA-1"/>
    <property type="gene ID" value="GPUH_0000827001"/>
</dbReference>
<accession>A0A183DHS0</accession>
<name>A0A183DHS0_9BILA</name>
<organism evidence="3">
    <name type="scientific">Gongylonema pulchrum</name>
    <dbReference type="NCBI Taxonomy" id="637853"/>
    <lineage>
        <taxon>Eukaryota</taxon>
        <taxon>Metazoa</taxon>
        <taxon>Ecdysozoa</taxon>
        <taxon>Nematoda</taxon>
        <taxon>Chromadorea</taxon>
        <taxon>Rhabditida</taxon>
        <taxon>Spirurina</taxon>
        <taxon>Spiruromorpha</taxon>
        <taxon>Spiruroidea</taxon>
        <taxon>Gongylonematidae</taxon>
        <taxon>Gongylonema</taxon>
    </lineage>
</organism>
<keyword evidence="2" id="KW-1185">Reference proteome</keyword>
<evidence type="ECO:0000313" key="1">
    <source>
        <dbReference type="EMBL" id="VDK61521.1"/>
    </source>
</evidence>
<reference evidence="3" key="1">
    <citation type="submission" date="2016-06" db="UniProtKB">
        <authorList>
            <consortium name="WormBaseParasite"/>
        </authorList>
    </citation>
    <scope>IDENTIFICATION</scope>
</reference>